<evidence type="ECO:0000313" key="2">
    <source>
        <dbReference type="EMBL" id="ASJ03976.1"/>
    </source>
</evidence>
<dbReference type="KEGG" id="tbs:A3L01_00810"/>
<gene>
    <name evidence="2" type="ORF">A3L01_00810</name>
</gene>
<organism evidence="2 3">
    <name type="scientific">Thermococcus barossii</name>
    <dbReference type="NCBI Taxonomy" id="54077"/>
    <lineage>
        <taxon>Archaea</taxon>
        <taxon>Methanobacteriati</taxon>
        <taxon>Methanobacteriota</taxon>
        <taxon>Thermococci</taxon>
        <taxon>Thermococcales</taxon>
        <taxon>Thermococcaceae</taxon>
        <taxon>Thermococcus</taxon>
    </lineage>
</organism>
<name>A0A2Z2MDQ9_9EURY</name>
<dbReference type="Proteomes" id="UP000250272">
    <property type="component" value="Chromosome"/>
</dbReference>
<evidence type="ECO:0000256" key="1">
    <source>
        <dbReference type="SAM" id="Phobius"/>
    </source>
</evidence>
<sequence length="98" mass="11034">MGASLFVDIIAIAVLVLFLFQFLRLAVRGGSKKELYLTLALFSITLGVWLIYNASFTWGWDVYTYVPLAFAVATFLLSVFGLFRLREEEGLGGFQKEI</sequence>
<dbReference type="GeneID" id="33325267"/>
<dbReference type="EMBL" id="CP015101">
    <property type="protein sequence ID" value="ASJ03976.1"/>
    <property type="molecule type" value="Genomic_DNA"/>
</dbReference>
<feature type="transmembrane region" description="Helical" evidence="1">
    <location>
        <begin position="64"/>
        <end position="83"/>
    </location>
</feature>
<keyword evidence="1" id="KW-0812">Transmembrane</keyword>
<keyword evidence="1" id="KW-1133">Transmembrane helix</keyword>
<evidence type="ECO:0000313" key="3">
    <source>
        <dbReference type="Proteomes" id="UP000250272"/>
    </source>
</evidence>
<dbReference type="RefSeq" id="WP_088864026.1">
    <property type="nucleotide sequence ID" value="NZ_CP015101.1"/>
</dbReference>
<proteinExistence type="predicted"/>
<feature type="transmembrane region" description="Helical" evidence="1">
    <location>
        <begin position="35"/>
        <end position="52"/>
    </location>
</feature>
<dbReference type="OrthoDB" id="98782at2157"/>
<feature type="transmembrane region" description="Helical" evidence="1">
    <location>
        <begin position="6"/>
        <end position="23"/>
    </location>
</feature>
<reference evidence="2 3" key="1">
    <citation type="submission" date="2016-04" db="EMBL/GenBank/DDBJ databases">
        <title>Complete genome sequence of Thermococcus barossii type strain SHCK-94.</title>
        <authorList>
            <person name="Oger P.M."/>
        </authorList>
    </citation>
    <scope>NUCLEOTIDE SEQUENCE [LARGE SCALE GENOMIC DNA]</scope>
    <source>
        <strain evidence="2 3">SHCK-94</strain>
    </source>
</reference>
<protein>
    <submittedName>
        <fullName evidence="2">Uncharacterized protein</fullName>
    </submittedName>
</protein>
<accession>A0A2Z2MDQ9</accession>
<dbReference type="AlphaFoldDB" id="A0A2Z2MDQ9"/>
<keyword evidence="3" id="KW-1185">Reference proteome</keyword>
<keyword evidence="1" id="KW-0472">Membrane</keyword>